<feature type="non-terminal residue" evidence="3">
    <location>
        <position position="1084"/>
    </location>
</feature>
<dbReference type="VEuPathDB" id="FungiDB:PLEOSDRAFT_1027421"/>
<accession>A0A067P3F1</accession>
<reference evidence="4" key="1">
    <citation type="journal article" date="2014" name="Proc. Natl. Acad. Sci. U.S.A.">
        <title>Extensive sampling of basidiomycete genomes demonstrates inadequacy of the white-rot/brown-rot paradigm for wood decay fungi.</title>
        <authorList>
            <person name="Riley R."/>
            <person name="Salamov A.A."/>
            <person name="Brown D.W."/>
            <person name="Nagy L.G."/>
            <person name="Floudas D."/>
            <person name="Held B.W."/>
            <person name="Levasseur A."/>
            <person name="Lombard V."/>
            <person name="Morin E."/>
            <person name="Otillar R."/>
            <person name="Lindquist E.A."/>
            <person name="Sun H."/>
            <person name="LaButti K.M."/>
            <person name="Schmutz J."/>
            <person name="Jabbour D."/>
            <person name="Luo H."/>
            <person name="Baker S.E."/>
            <person name="Pisabarro A.G."/>
            <person name="Walton J.D."/>
            <person name="Blanchette R.A."/>
            <person name="Henrissat B."/>
            <person name="Martin F."/>
            <person name="Cullen D."/>
            <person name="Hibbett D.S."/>
            <person name="Grigoriev I.V."/>
        </authorList>
    </citation>
    <scope>NUCLEOTIDE SEQUENCE [LARGE SCALE GENOMIC DNA]</scope>
    <source>
        <strain evidence="4">PC15</strain>
    </source>
</reference>
<dbReference type="PANTHER" id="PTHR12975">
    <property type="entry name" value="TRANSPORT PROTEIN TRAPP"/>
    <property type="match status" value="1"/>
</dbReference>
<gene>
    <name evidence="3" type="ORF">PLEOSDRAFT_1027421</name>
</gene>
<dbReference type="InterPro" id="IPR058541">
    <property type="entry name" value="Ig_TPPC8_1st"/>
</dbReference>
<dbReference type="STRING" id="1137138.A0A067P3F1"/>
<dbReference type="InterPro" id="IPR024420">
    <property type="entry name" value="TRAPP_III_complex_Trs85"/>
</dbReference>
<dbReference type="GO" id="GO:1990072">
    <property type="term" value="C:TRAPPIII protein complex"/>
    <property type="evidence" value="ECO:0007669"/>
    <property type="project" value="TreeGrafter"/>
</dbReference>
<feature type="region of interest" description="Disordered" evidence="1">
    <location>
        <begin position="191"/>
        <end position="213"/>
    </location>
</feature>
<feature type="domain" description="TPPC8 first Ig-like" evidence="2">
    <location>
        <begin position="635"/>
        <end position="770"/>
    </location>
</feature>
<dbReference type="HOGENOM" id="CLU_004823_3_0_1"/>
<dbReference type="PANTHER" id="PTHR12975:SF6">
    <property type="entry name" value="TRAFFICKING PROTEIN PARTICLE COMPLEX SUBUNIT 8"/>
    <property type="match status" value="1"/>
</dbReference>
<evidence type="ECO:0000259" key="2">
    <source>
        <dbReference type="Pfam" id="PF24545"/>
    </source>
</evidence>
<dbReference type="Pfam" id="PF12739">
    <property type="entry name" value="TRAPPC-Trs85"/>
    <property type="match status" value="1"/>
</dbReference>
<dbReference type="Proteomes" id="UP000027073">
    <property type="component" value="Unassembled WGS sequence"/>
</dbReference>
<evidence type="ECO:0000313" key="4">
    <source>
        <dbReference type="Proteomes" id="UP000027073"/>
    </source>
</evidence>
<feature type="non-terminal residue" evidence="3">
    <location>
        <position position="1"/>
    </location>
</feature>
<dbReference type="EMBL" id="KL198006">
    <property type="protein sequence ID" value="KDQ30937.1"/>
    <property type="molecule type" value="Genomic_DNA"/>
</dbReference>
<dbReference type="AlphaFoldDB" id="A0A067P3F1"/>
<organism evidence="3 4">
    <name type="scientific">Pleurotus ostreatus (strain PC15)</name>
    <name type="common">Oyster mushroom</name>
    <dbReference type="NCBI Taxonomy" id="1137138"/>
    <lineage>
        <taxon>Eukaryota</taxon>
        <taxon>Fungi</taxon>
        <taxon>Dikarya</taxon>
        <taxon>Basidiomycota</taxon>
        <taxon>Agaricomycotina</taxon>
        <taxon>Agaricomycetes</taxon>
        <taxon>Agaricomycetidae</taxon>
        <taxon>Agaricales</taxon>
        <taxon>Pleurotineae</taxon>
        <taxon>Pleurotaceae</taxon>
        <taxon>Pleurotus</taxon>
    </lineage>
</organism>
<protein>
    <recommendedName>
        <fullName evidence="2">TPPC8 first Ig-like domain-containing protein</fullName>
    </recommendedName>
</protein>
<feature type="region of interest" description="Disordered" evidence="1">
    <location>
        <begin position="269"/>
        <end position="308"/>
    </location>
</feature>
<dbReference type="InParanoid" id="A0A067P3F1"/>
<sequence length="1084" mass="120262">VTTRTTSLTKVPHASFALRFSDLADIEAACKEDEAERAVRTIDWISARISKQCSKWVEDAEALSDASTRTPWWDDVKRCAEGDHVPNRMEGWNHPVSVILAASTNAPNPLQAITNLHARHLEFPPWVDTNIIRYTLIVHPQNSSLTDEEAAALFNAVKKQYGLEVYLLSLELPKPPPPAVPVPALLPRLPPPHLPSSPNSTSRSAPFAYHGGPNTLRLGEKDISQTAKFMKDFVVASLVPFMEKCVQDWNESFSSNRRLPSRLFSSTRRLFGSPSPSPAPTHNTTSSVSSLPGRSNTYNGSTNGALGSSSISQQRRLAEFATILGDFKLAVNVWESLRKEGKGGSDVLPLLLSPSPAIQLHASHALSVLCPLDAEPPVHAQVRALAYAVRWETGIGSPDFFDNVLEGERWLIWAAGLSEEPHSALLLAHAAFLSYRKQAKRRAALWYVYAANRLEKCGIKPLTMYFLRRAHDMYASPLPKSLSPAFWESEGKDPANRERPVSIMAGIEHPLGRLMYTTGEIHVAVKYFLGLLSGTRSLRIAPAAPPPGPNEEPKAPSIDKVFLDDFRVAFAHYKTVSGDNLELDDLLPPFKLVRPRETKLRLPRDSSAEEDSVWEKREQDWTAFQREQGTKSVLAKNQKVTVNETFWVDVVIENPLDAEISLSNLSITAQDSANQDSANHIEAEVVTEIILAPLENQTIPIALKSSQPTSVTITHVTYDFLGLLPVIEPLAYRGRRLHDTQAQRITPTYAPDVQLKVNVAEASHKLFINFVDDSRLVLSQGERKPMSLWFSNTGSTPVDEIWVVASPDDELIFEGVETGVEEDADGCLRSLNSITSQQPRRIRLPNHPSLQPGDSASISVLLHADGVGEQELCLLFVGRRKAISRSIASSFPHILSQSHSSIFPLYDPAAVDFLVFWRIDSQDRSGHIYVPGATLGAGHASLKEIIETAESAKATRSMYAETRREKQELLDSIRQSSWNAEMDPLVVTLLENVVVEHDFSSSSYSAPVTFTIRNYSLSRTSRYVLKLVSDSSKFETRMPPPYYGRMTFRGTLQPTEQRSVQARVCISRPGTYSLGGWHLETEVL</sequence>
<dbReference type="OrthoDB" id="203724at2759"/>
<evidence type="ECO:0000313" key="3">
    <source>
        <dbReference type="EMBL" id="KDQ30937.1"/>
    </source>
</evidence>
<feature type="compositionally biased region" description="Polar residues" evidence="1">
    <location>
        <begin position="280"/>
        <end position="308"/>
    </location>
</feature>
<dbReference type="Pfam" id="PF24545">
    <property type="entry name" value="Ig_TPPC8_1st"/>
    <property type="match status" value="1"/>
</dbReference>
<evidence type="ECO:0000256" key="1">
    <source>
        <dbReference type="SAM" id="MobiDB-lite"/>
    </source>
</evidence>
<name>A0A067P3F1_PLEO1</name>
<proteinExistence type="predicted"/>